<evidence type="ECO:0000313" key="2">
    <source>
        <dbReference type="EMBL" id="KPA36115.1"/>
    </source>
</evidence>
<reference evidence="2 3" key="1">
    <citation type="submission" date="2015-04" db="EMBL/GenBank/DDBJ databases">
        <title>The draft genome sequence of Fusarium langsethiae, a T-2/HT-2 mycotoxin producer.</title>
        <authorList>
            <person name="Lysoe E."/>
            <person name="Divon H.H."/>
            <person name="Terzi V."/>
            <person name="Orru L."/>
            <person name="Lamontanara A."/>
            <person name="Kolseth A.-K."/>
            <person name="Frandsen R.J."/>
            <person name="Nielsen K."/>
            <person name="Thrane U."/>
        </authorList>
    </citation>
    <scope>NUCLEOTIDE SEQUENCE [LARGE SCALE GENOMIC DNA]</scope>
    <source>
        <strain evidence="2 3">Fl201059</strain>
    </source>
</reference>
<name>A0A0N0DB12_FUSLA</name>
<proteinExistence type="predicted"/>
<keyword evidence="1" id="KW-0732">Signal</keyword>
<dbReference type="AlphaFoldDB" id="A0A0N0DB12"/>
<organism evidence="2 3">
    <name type="scientific">Fusarium langsethiae</name>
    <dbReference type="NCBI Taxonomy" id="179993"/>
    <lineage>
        <taxon>Eukaryota</taxon>
        <taxon>Fungi</taxon>
        <taxon>Dikarya</taxon>
        <taxon>Ascomycota</taxon>
        <taxon>Pezizomycotina</taxon>
        <taxon>Sordariomycetes</taxon>
        <taxon>Hypocreomycetidae</taxon>
        <taxon>Hypocreales</taxon>
        <taxon>Nectriaceae</taxon>
        <taxon>Fusarium</taxon>
    </lineage>
</organism>
<feature type="signal peptide" evidence="1">
    <location>
        <begin position="1"/>
        <end position="20"/>
    </location>
</feature>
<sequence>MRLVSSICVLVAALIPAASARSANCRPQRPTTTSRAYTLMTTSTVGVETSSADSVPTTLAPSSETTNVIETTKTESATATSDLSSAIDTTIGESVTKISSLTTAAEATIS</sequence>
<protein>
    <submittedName>
        <fullName evidence="2">Uncharacterized protein</fullName>
    </submittedName>
</protein>
<evidence type="ECO:0000256" key="1">
    <source>
        <dbReference type="SAM" id="SignalP"/>
    </source>
</evidence>
<accession>A0A0N0DB12</accession>
<gene>
    <name evidence="2" type="ORF">FLAG1_11140</name>
</gene>
<feature type="chain" id="PRO_5005846659" evidence="1">
    <location>
        <begin position="21"/>
        <end position="110"/>
    </location>
</feature>
<dbReference type="Proteomes" id="UP000037904">
    <property type="component" value="Unassembled WGS sequence"/>
</dbReference>
<keyword evidence="3" id="KW-1185">Reference proteome</keyword>
<evidence type="ECO:0000313" key="3">
    <source>
        <dbReference type="Proteomes" id="UP000037904"/>
    </source>
</evidence>
<comment type="caution">
    <text evidence="2">The sequence shown here is derived from an EMBL/GenBank/DDBJ whole genome shotgun (WGS) entry which is preliminary data.</text>
</comment>
<dbReference type="EMBL" id="JXCE01000750">
    <property type="protein sequence ID" value="KPA36115.1"/>
    <property type="molecule type" value="Genomic_DNA"/>
</dbReference>